<gene>
    <name evidence="2" type="ORF">PQU95_02880</name>
</gene>
<evidence type="ECO:0000259" key="1">
    <source>
        <dbReference type="Pfam" id="PF07238"/>
    </source>
</evidence>
<dbReference type="Proteomes" id="UP001219956">
    <property type="component" value="Unassembled WGS sequence"/>
</dbReference>
<accession>A0ABT5IUF4</accession>
<dbReference type="InterPro" id="IPR009875">
    <property type="entry name" value="PilZ_domain"/>
</dbReference>
<evidence type="ECO:0000313" key="3">
    <source>
        <dbReference type="Proteomes" id="UP001219956"/>
    </source>
</evidence>
<dbReference type="EMBL" id="JAQQLF010000002">
    <property type="protein sequence ID" value="MDC7716169.1"/>
    <property type="molecule type" value="Genomic_DNA"/>
</dbReference>
<dbReference type="RefSeq" id="WP_272750602.1">
    <property type="nucleotide sequence ID" value="NZ_JAQQLF010000002.1"/>
</dbReference>
<proteinExistence type="predicted"/>
<feature type="domain" description="PilZ" evidence="1">
    <location>
        <begin position="16"/>
        <end position="102"/>
    </location>
</feature>
<dbReference type="Pfam" id="PF07238">
    <property type="entry name" value="PilZ"/>
    <property type="match status" value="1"/>
</dbReference>
<comment type="caution">
    <text evidence="2">The sequence shown here is derived from an EMBL/GenBank/DDBJ whole genome shotgun (WGS) entry which is preliminary data.</text>
</comment>
<dbReference type="Gene3D" id="2.40.10.220">
    <property type="entry name" value="predicted glycosyltransferase like domains"/>
    <property type="match status" value="1"/>
</dbReference>
<reference evidence="2 3" key="1">
    <citation type="submission" date="2023-01" db="EMBL/GenBank/DDBJ databases">
        <title>Novel species of the genus Vogesella isolated from rivers.</title>
        <authorList>
            <person name="Lu H."/>
        </authorList>
    </citation>
    <scope>NUCLEOTIDE SEQUENCE [LARGE SCALE GENOMIC DNA]</scope>
    <source>
        <strain evidence="2 3">DC21W</strain>
    </source>
</reference>
<sequence length="106" mass="12234">MKPFDTHYHDRRVGRRLRMGCRAKMKSLHTGETHYGECVDLSVDGMAIRCMYVPQHGERLEVVVIVPGVGNMPMKPLEAVVEVRRCNEVERGRLYEIGTRILDRKP</sequence>
<dbReference type="SUPFAM" id="SSF141371">
    <property type="entry name" value="PilZ domain-like"/>
    <property type="match status" value="1"/>
</dbReference>
<organism evidence="2 3">
    <name type="scientific">Vogesella aquatica</name>
    <dbReference type="NCBI Taxonomy" id="2984206"/>
    <lineage>
        <taxon>Bacteria</taxon>
        <taxon>Pseudomonadati</taxon>
        <taxon>Pseudomonadota</taxon>
        <taxon>Betaproteobacteria</taxon>
        <taxon>Neisseriales</taxon>
        <taxon>Chromobacteriaceae</taxon>
        <taxon>Vogesella</taxon>
    </lineage>
</organism>
<name>A0ABT5IUF4_9NEIS</name>
<protein>
    <submittedName>
        <fullName evidence="2">PilZ domain-containing protein</fullName>
    </submittedName>
</protein>
<evidence type="ECO:0000313" key="2">
    <source>
        <dbReference type="EMBL" id="MDC7716169.1"/>
    </source>
</evidence>
<keyword evidence="3" id="KW-1185">Reference proteome</keyword>